<protein>
    <submittedName>
        <fullName evidence="3">YdcF family protein</fullName>
    </submittedName>
</protein>
<sequence length="256" mass="27743">MPISFELTKWLSLLLFPLQQSMLLMALALLALFLGWRRTAGTAVAVALCWLYFCATPITADYLMGRLEADYPPLEARALPAAPALVVLGGSTRGDTSAEQGADLNAQADRLVFAAQLYHLGKAPLVLLSGGSAGHARTEARELADILQVMGVPERAMLLEGHSRNTYENGYYVAQLLAQRGVRRVLLVTSAFHMPRASAVFAAQGVEVIPAATDYQRLTHDSLLPPLLPSLSALQRTTYAIHEIVGLAVYRARGYL</sequence>
<keyword evidence="1" id="KW-0812">Transmembrane</keyword>
<name>A0A939DDG0_9GAMM</name>
<feature type="transmembrane region" description="Helical" evidence="1">
    <location>
        <begin position="12"/>
        <end position="36"/>
    </location>
</feature>
<keyword evidence="1" id="KW-0472">Membrane</keyword>
<dbReference type="GO" id="GO:0005886">
    <property type="term" value="C:plasma membrane"/>
    <property type="evidence" value="ECO:0007669"/>
    <property type="project" value="TreeGrafter"/>
</dbReference>
<comment type="caution">
    <text evidence="3">The sequence shown here is derived from an EMBL/GenBank/DDBJ whole genome shotgun (WGS) entry which is preliminary data.</text>
</comment>
<gene>
    <name evidence="3" type="ORF">JYP50_03025</name>
</gene>
<dbReference type="AlphaFoldDB" id="A0A939DDG0"/>
<organism evidence="3 4">
    <name type="scientific">Parahaliea mediterranea</name>
    <dbReference type="NCBI Taxonomy" id="651086"/>
    <lineage>
        <taxon>Bacteria</taxon>
        <taxon>Pseudomonadati</taxon>
        <taxon>Pseudomonadota</taxon>
        <taxon>Gammaproteobacteria</taxon>
        <taxon>Cellvibrionales</taxon>
        <taxon>Halieaceae</taxon>
        <taxon>Parahaliea</taxon>
    </lineage>
</organism>
<feature type="transmembrane region" description="Helical" evidence="1">
    <location>
        <begin position="42"/>
        <end position="64"/>
    </location>
</feature>
<dbReference type="EMBL" id="JAFKCZ010000002">
    <property type="protein sequence ID" value="MBN7795547.1"/>
    <property type="molecule type" value="Genomic_DNA"/>
</dbReference>
<dbReference type="CDD" id="cd06259">
    <property type="entry name" value="YdcF-like"/>
    <property type="match status" value="1"/>
</dbReference>
<evidence type="ECO:0000313" key="4">
    <source>
        <dbReference type="Proteomes" id="UP000664303"/>
    </source>
</evidence>
<keyword evidence="1" id="KW-1133">Transmembrane helix</keyword>
<reference evidence="3" key="1">
    <citation type="submission" date="2021-02" db="EMBL/GenBank/DDBJ databases">
        <title>PHA producing bacteria isolated from coastal sediment in Guangdong, Shenzhen.</title>
        <authorList>
            <person name="Zheng W."/>
            <person name="Yu S."/>
            <person name="Huang Y."/>
        </authorList>
    </citation>
    <scope>NUCLEOTIDE SEQUENCE</scope>
    <source>
        <strain evidence="3">TN14-10</strain>
    </source>
</reference>
<dbReference type="PANTHER" id="PTHR30336">
    <property type="entry name" value="INNER MEMBRANE PROTEIN, PROBABLE PERMEASE"/>
    <property type="match status" value="1"/>
</dbReference>
<dbReference type="Proteomes" id="UP000664303">
    <property type="component" value="Unassembled WGS sequence"/>
</dbReference>
<dbReference type="InterPro" id="IPR014729">
    <property type="entry name" value="Rossmann-like_a/b/a_fold"/>
</dbReference>
<dbReference type="Pfam" id="PF02698">
    <property type="entry name" value="DUF218"/>
    <property type="match status" value="1"/>
</dbReference>
<dbReference type="InterPro" id="IPR003848">
    <property type="entry name" value="DUF218"/>
</dbReference>
<feature type="domain" description="DUF218" evidence="2">
    <location>
        <begin position="84"/>
        <end position="246"/>
    </location>
</feature>
<dbReference type="RefSeq" id="WP_206558996.1">
    <property type="nucleotide sequence ID" value="NZ_JAFKCZ010000002.1"/>
</dbReference>
<dbReference type="PANTHER" id="PTHR30336:SF4">
    <property type="entry name" value="ENVELOPE BIOGENESIS FACTOR ELYC"/>
    <property type="match status" value="1"/>
</dbReference>
<dbReference type="GO" id="GO:0043164">
    <property type="term" value="P:Gram-negative-bacterium-type cell wall biogenesis"/>
    <property type="evidence" value="ECO:0007669"/>
    <property type="project" value="TreeGrafter"/>
</dbReference>
<evidence type="ECO:0000256" key="1">
    <source>
        <dbReference type="SAM" id="Phobius"/>
    </source>
</evidence>
<dbReference type="InterPro" id="IPR051599">
    <property type="entry name" value="Cell_Envelope_Assoc"/>
</dbReference>
<proteinExistence type="predicted"/>
<evidence type="ECO:0000313" key="3">
    <source>
        <dbReference type="EMBL" id="MBN7795547.1"/>
    </source>
</evidence>
<keyword evidence="4" id="KW-1185">Reference proteome</keyword>
<evidence type="ECO:0000259" key="2">
    <source>
        <dbReference type="Pfam" id="PF02698"/>
    </source>
</evidence>
<dbReference type="Gene3D" id="3.40.50.620">
    <property type="entry name" value="HUPs"/>
    <property type="match status" value="1"/>
</dbReference>
<accession>A0A939DDG0</accession>
<dbReference type="GO" id="GO:0000270">
    <property type="term" value="P:peptidoglycan metabolic process"/>
    <property type="evidence" value="ECO:0007669"/>
    <property type="project" value="TreeGrafter"/>
</dbReference>